<evidence type="ECO:0000313" key="2">
    <source>
        <dbReference type="Proteomes" id="UP000002008"/>
    </source>
</evidence>
<protein>
    <submittedName>
        <fullName evidence="1">Uncharacterized protein</fullName>
    </submittedName>
</protein>
<dbReference type="InParanoid" id="A9WB77"/>
<reference evidence="2" key="1">
    <citation type="journal article" date="2011" name="BMC Genomics">
        <title>Complete genome sequence of the filamentous anoxygenic phototrophic bacterium Chloroflexus aurantiacus.</title>
        <authorList>
            <person name="Tang K.H."/>
            <person name="Barry K."/>
            <person name="Chertkov O."/>
            <person name="Dalin E."/>
            <person name="Han C.S."/>
            <person name="Hauser L.J."/>
            <person name="Honchak B.M."/>
            <person name="Karbach L.E."/>
            <person name="Land M.L."/>
            <person name="Lapidus A."/>
            <person name="Larimer F.W."/>
            <person name="Mikhailova N."/>
            <person name="Pitluck S."/>
            <person name="Pierson B.K."/>
            <person name="Blankenship R.E."/>
        </authorList>
    </citation>
    <scope>NUCLEOTIDE SEQUENCE [LARGE SCALE GENOMIC DNA]</scope>
    <source>
        <strain evidence="2">ATCC 29366 / DSM 635 / J-10-fl</strain>
    </source>
</reference>
<proteinExistence type="predicted"/>
<keyword evidence="2" id="KW-1185">Reference proteome</keyword>
<organism evidence="1 2">
    <name type="scientific">Chloroflexus aurantiacus (strain ATCC 29366 / DSM 635 / J-10-fl)</name>
    <dbReference type="NCBI Taxonomy" id="324602"/>
    <lineage>
        <taxon>Bacteria</taxon>
        <taxon>Bacillati</taxon>
        <taxon>Chloroflexota</taxon>
        <taxon>Chloroflexia</taxon>
        <taxon>Chloroflexales</taxon>
        <taxon>Chloroflexineae</taxon>
        <taxon>Chloroflexaceae</taxon>
        <taxon>Chloroflexus</taxon>
    </lineage>
</organism>
<dbReference type="Proteomes" id="UP000002008">
    <property type="component" value="Chromosome"/>
</dbReference>
<dbReference type="KEGG" id="cau:Caur_3688"/>
<accession>A9WB77</accession>
<gene>
    <name evidence="1" type="ordered locus">Caur_3688</name>
</gene>
<dbReference type="EMBL" id="CP000909">
    <property type="protein sequence ID" value="ABY36870.1"/>
    <property type="molecule type" value="Genomic_DNA"/>
</dbReference>
<evidence type="ECO:0000313" key="1">
    <source>
        <dbReference type="EMBL" id="ABY36870.1"/>
    </source>
</evidence>
<name>A9WB77_CHLAA</name>
<dbReference type="AlphaFoldDB" id="A9WB77"/>
<dbReference type="EnsemblBacteria" id="ABY36870">
    <property type="protein sequence ID" value="ABY36870"/>
    <property type="gene ID" value="Caur_3688"/>
</dbReference>
<dbReference type="HOGENOM" id="CLU_2367755_0_0_0"/>
<sequence>MSCTCLEPADGIRSSFNRNPRPDDRYWEVDTFAVQQHGGHIVFDGGQPIMDVHGKPLGGTYPRGHVSLVFPDRSKGWVERTLPQWLSAPRKVLAE</sequence>